<dbReference type="Proteomes" id="UP000184501">
    <property type="component" value="Unassembled WGS sequence"/>
</dbReference>
<proteinExistence type="predicted"/>
<dbReference type="GO" id="GO:0031177">
    <property type="term" value="F:phosphopantetheine binding"/>
    <property type="evidence" value="ECO:0007669"/>
    <property type="project" value="InterPro"/>
</dbReference>
<reference evidence="4" key="1">
    <citation type="journal article" date="2007" name="Mol. Biosyst.">
        <title>The tallysomycin biosynthetic gene cluster from Streptoalloteichus hindustanus E465-94 ATCC 31158 unveiling new insights into the biosynthesis of the bleomycin family of antitumor antibiotics.</title>
        <authorList>
            <person name="Tao M."/>
            <person name="Wang L."/>
            <person name="Wendt-Pienkowski E."/>
            <person name="George N.P."/>
            <person name="Galm U."/>
            <person name="Zhang G."/>
            <person name="Coughlin J.M."/>
            <person name="Shen B."/>
        </authorList>
    </citation>
    <scope>NUCLEOTIDE SEQUENCE</scope>
    <source>
        <strain evidence="4">ATCC 31158</strain>
    </source>
</reference>
<dbReference type="InterPro" id="IPR009081">
    <property type="entry name" value="PP-bd_ACP"/>
</dbReference>
<feature type="domain" description="Carrier" evidence="3">
    <location>
        <begin position="9"/>
        <end position="84"/>
    </location>
</feature>
<dbReference type="SMART" id="SM00823">
    <property type="entry name" value="PKS_PP"/>
    <property type="match status" value="1"/>
</dbReference>
<protein>
    <submittedName>
        <fullName evidence="5">Acyl carrier protein</fullName>
    </submittedName>
    <submittedName>
        <fullName evidence="4">TlmI</fullName>
    </submittedName>
</protein>
<dbReference type="PANTHER" id="PTHR45527">
    <property type="entry name" value="NONRIBOSOMAL PEPTIDE SYNTHETASE"/>
    <property type="match status" value="1"/>
</dbReference>
<dbReference type="PROSITE" id="PS50075">
    <property type="entry name" value="CARRIER"/>
    <property type="match status" value="1"/>
</dbReference>
<dbReference type="AlphaFoldDB" id="A4KUC4"/>
<gene>
    <name evidence="4" type="primary">tlmI</name>
    <name evidence="5" type="ORF">SAMN05444320_105262</name>
</gene>
<keyword evidence="2" id="KW-0597">Phosphoprotein</keyword>
<dbReference type="Gene3D" id="1.10.1200.10">
    <property type="entry name" value="ACP-like"/>
    <property type="match status" value="1"/>
</dbReference>
<dbReference type="RefSeq" id="WP_143174214.1">
    <property type="nucleotide sequence ID" value="NZ_FQVN01000005.1"/>
</dbReference>
<evidence type="ECO:0000313" key="6">
    <source>
        <dbReference type="Proteomes" id="UP000184501"/>
    </source>
</evidence>
<evidence type="ECO:0000313" key="5">
    <source>
        <dbReference type="EMBL" id="SHF86169.1"/>
    </source>
</evidence>
<sequence length="89" mass="9898">MVRGWLRSRRQRRLLDEVTAIWCEVLGREHVGPHEDFLELGGDSVAAIQIISRAEELTGAELSIQLLMENRTVAAMAGELERVLAGEAT</sequence>
<accession>A4KUC4</accession>
<dbReference type="PANTHER" id="PTHR45527:SF1">
    <property type="entry name" value="FATTY ACID SYNTHASE"/>
    <property type="match status" value="1"/>
</dbReference>
<organism evidence="4">
    <name type="scientific">Streptoalloteichus hindustanus</name>
    <dbReference type="NCBI Taxonomy" id="2017"/>
    <lineage>
        <taxon>Bacteria</taxon>
        <taxon>Bacillati</taxon>
        <taxon>Actinomycetota</taxon>
        <taxon>Actinomycetes</taxon>
        <taxon>Pseudonocardiales</taxon>
        <taxon>Pseudonocardiaceae</taxon>
        <taxon>Streptoalloteichus</taxon>
    </lineage>
</organism>
<dbReference type="InterPro" id="IPR020806">
    <property type="entry name" value="PKS_PP-bd"/>
</dbReference>
<dbReference type="EMBL" id="EF032505">
    <property type="protein sequence ID" value="ABL74952.1"/>
    <property type="molecule type" value="Genomic_DNA"/>
</dbReference>
<dbReference type="OrthoDB" id="6637748at2"/>
<reference evidence="5 6" key="2">
    <citation type="submission" date="2016-11" db="EMBL/GenBank/DDBJ databases">
        <authorList>
            <person name="Jaros S."/>
            <person name="Januszkiewicz K."/>
            <person name="Wedrychowicz H."/>
        </authorList>
    </citation>
    <scope>NUCLEOTIDE SEQUENCE [LARGE SCALE GENOMIC DNA]</scope>
    <source>
        <strain evidence="5 6">DSM 44523</strain>
    </source>
</reference>
<dbReference type="GO" id="GO:0005829">
    <property type="term" value="C:cytosol"/>
    <property type="evidence" value="ECO:0007669"/>
    <property type="project" value="TreeGrafter"/>
</dbReference>
<dbReference type="EMBL" id="FQVN01000005">
    <property type="protein sequence ID" value="SHF86169.1"/>
    <property type="molecule type" value="Genomic_DNA"/>
</dbReference>
<dbReference type="Pfam" id="PF00550">
    <property type="entry name" value="PP-binding"/>
    <property type="match status" value="1"/>
</dbReference>
<evidence type="ECO:0000256" key="2">
    <source>
        <dbReference type="ARBA" id="ARBA00022553"/>
    </source>
</evidence>
<dbReference type="InterPro" id="IPR036736">
    <property type="entry name" value="ACP-like_sf"/>
</dbReference>
<dbReference type="GO" id="GO:0044550">
    <property type="term" value="P:secondary metabolite biosynthetic process"/>
    <property type="evidence" value="ECO:0007669"/>
    <property type="project" value="TreeGrafter"/>
</dbReference>
<evidence type="ECO:0000259" key="3">
    <source>
        <dbReference type="PROSITE" id="PS50075"/>
    </source>
</evidence>
<name>A4KUC4_STRHI</name>
<dbReference type="PROSITE" id="PS00012">
    <property type="entry name" value="PHOSPHOPANTETHEINE"/>
    <property type="match status" value="1"/>
</dbReference>
<dbReference type="InterPro" id="IPR006162">
    <property type="entry name" value="Ppantetheine_attach_site"/>
</dbReference>
<evidence type="ECO:0000313" key="4">
    <source>
        <dbReference type="EMBL" id="ABL74952.1"/>
    </source>
</evidence>
<dbReference type="STRING" id="2017.SAMN05444320_105262"/>
<dbReference type="GO" id="GO:0043041">
    <property type="term" value="P:amino acid activation for nonribosomal peptide biosynthetic process"/>
    <property type="evidence" value="ECO:0007669"/>
    <property type="project" value="TreeGrafter"/>
</dbReference>
<keyword evidence="1" id="KW-0596">Phosphopantetheine</keyword>
<dbReference type="SUPFAM" id="SSF47336">
    <property type="entry name" value="ACP-like"/>
    <property type="match status" value="1"/>
</dbReference>
<keyword evidence="6" id="KW-1185">Reference proteome</keyword>
<evidence type="ECO:0000256" key="1">
    <source>
        <dbReference type="ARBA" id="ARBA00022450"/>
    </source>
</evidence>